<proteinExistence type="inferred from homology"/>
<keyword evidence="5" id="KW-1185">Reference proteome</keyword>
<dbReference type="InterPro" id="IPR013783">
    <property type="entry name" value="Ig-like_fold"/>
</dbReference>
<evidence type="ECO:0000259" key="3">
    <source>
        <dbReference type="SMART" id="SM01217"/>
    </source>
</evidence>
<feature type="domain" description="Fibronectin type III-like" evidence="3">
    <location>
        <begin position="72"/>
        <end position="130"/>
    </location>
</feature>
<comment type="caution">
    <text evidence="4">The sequence shown here is derived from an EMBL/GenBank/DDBJ whole genome shotgun (WGS) entry which is preliminary data.</text>
</comment>
<evidence type="ECO:0000313" key="5">
    <source>
        <dbReference type="Proteomes" id="UP001501822"/>
    </source>
</evidence>
<gene>
    <name evidence="4" type="ORF">GCM10010151_33740</name>
</gene>
<dbReference type="InterPro" id="IPR050288">
    <property type="entry name" value="Cellulose_deg_GH3"/>
</dbReference>
<dbReference type="Gene3D" id="2.60.40.10">
    <property type="entry name" value="Immunoglobulins"/>
    <property type="match status" value="1"/>
</dbReference>
<evidence type="ECO:0000256" key="2">
    <source>
        <dbReference type="ARBA" id="ARBA00022801"/>
    </source>
</evidence>
<dbReference type="Proteomes" id="UP001501822">
    <property type="component" value="Unassembled WGS sequence"/>
</dbReference>
<sequence>MSDYDIAPGGTGGIGRTYQYFTGTPTYPFGYGQSYTTFDYSHIRANTATVSADGKVTVRFDVTNTGDAAGATVAQLYAATPFTVPGVELPRKRLVGFQKTAVLKPGETERVSLTVNVADLALWDAQAMRS</sequence>
<dbReference type="Pfam" id="PF14310">
    <property type="entry name" value="Fn3-like"/>
    <property type="match status" value="1"/>
</dbReference>
<dbReference type="InterPro" id="IPR026891">
    <property type="entry name" value="Fn3-like"/>
</dbReference>
<comment type="similarity">
    <text evidence="1">Belongs to the glycosyl hydrolase 3 family.</text>
</comment>
<dbReference type="PANTHER" id="PTHR42715:SF10">
    <property type="entry name" value="BETA-GLUCOSIDASE"/>
    <property type="match status" value="1"/>
</dbReference>
<reference evidence="4 5" key="1">
    <citation type="journal article" date="2019" name="Int. J. Syst. Evol. Microbiol.">
        <title>The Global Catalogue of Microorganisms (GCM) 10K type strain sequencing project: providing services to taxonomists for standard genome sequencing and annotation.</title>
        <authorList>
            <consortium name="The Broad Institute Genomics Platform"/>
            <consortium name="The Broad Institute Genome Sequencing Center for Infectious Disease"/>
            <person name="Wu L."/>
            <person name="Ma J."/>
        </authorList>
    </citation>
    <scope>NUCLEOTIDE SEQUENCE [LARGE SCALE GENOMIC DNA]</scope>
    <source>
        <strain evidence="4 5">JCM 3146</strain>
    </source>
</reference>
<protein>
    <recommendedName>
        <fullName evidence="3">Fibronectin type III-like domain-containing protein</fullName>
    </recommendedName>
</protein>
<dbReference type="PANTHER" id="PTHR42715">
    <property type="entry name" value="BETA-GLUCOSIDASE"/>
    <property type="match status" value="1"/>
</dbReference>
<dbReference type="SMART" id="SM01217">
    <property type="entry name" value="Fn3_like"/>
    <property type="match status" value="1"/>
</dbReference>
<dbReference type="EMBL" id="BAAABM010000029">
    <property type="protein sequence ID" value="GAA0341447.1"/>
    <property type="molecule type" value="Genomic_DNA"/>
</dbReference>
<keyword evidence="2" id="KW-0378">Hydrolase</keyword>
<evidence type="ECO:0000313" key="4">
    <source>
        <dbReference type="EMBL" id="GAA0341447.1"/>
    </source>
</evidence>
<name>A0ABN0WLU5_9ACTN</name>
<evidence type="ECO:0000256" key="1">
    <source>
        <dbReference type="ARBA" id="ARBA00005336"/>
    </source>
</evidence>
<organism evidence="4 5">
    <name type="scientific">Actinoallomurus spadix</name>
    <dbReference type="NCBI Taxonomy" id="79912"/>
    <lineage>
        <taxon>Bacteria</taxon>
        <taxon>Bacillati</taxon>
        <taxon>Actinomycetota</taxon>
        <taxon>Actinomycetes</taxon>
        <taxon>Streptosporangiales</taxon>
        <taxon>Thermomonosporaceae</taxon>
        <taxon>Actinoallomurus</taxon>
    </lineage>
</organism>
<accession>A0ABN0WLU5</accession>
<dbReference type="RefSeq" id="WP_252798604.1">
    <property type="nucleotide sequence ID" value="NZ_BAAABM010000029.1"/>
</dbReference>